<evidence type="ECO:0000313" key="10">
    <source>
        <dbReference type="EMBL" id="QEN07886.1"/>
    </source>
</evidence>
<keyword evidence="10" id="KW-0966">Cell projection</keyword>
<dbReference type="NCBIfam" id="TIGR03506">
    <property type="entry name" value="FlgEFG_subfam"/>
    <property type="match status" value="1"/>
</dbReference>
<dbReference type="GO" id="GO:0009425">
    <property type="term" value="C:bacterial-type flagellum basal body"/>
    <property type="evidence" value="ECO:0007669"/>
    <property type="project" value="UniProtKB-SubCell"/>
</dbReference>
<dbReference type="InterPro" id="IPR019776">
    <property type="entry name" value="Flagellar_basal_body_rod_CS"/>
</dbReference>
<dbReference type="OrthoDB" id="9804559at2"/>
<dbReference type="InterPro" id="IPR020013">
    <property type="entry name" value="Flagellar_FlgE/F/G"/>
</dbReference>
<feature type="domain" description="Flagellar hook protein FlgE D2" evidence="8">
    <location>
        <begin position="179"/>
        <end position="342"/>
    </location>
</feature>
<evidence type="ECO:0000259" key="6">
    <source>
        <dbReference type="Pfam" id="PF00460"/>
    </source>
</evidence>
<evidence type="ECO:0000259" key="8">
    <source>
        <dbReference type="Pfam" id="PF07559"/>
    </source>
</evidence>
<dbReference type="EMBL" id="CP036150">
    <property type="protein sequence ID" value="QEN07886.1"/>
    <property type="molecule type" value="Genomic_DNA"/>
</dbReference>
<comment type="subcellular location">
    <subcellularLocation>
        <location evidence="1 5">Bacterial flagellum basal body</location>
    </subcellularLocation>
</comment>
<dbReference type="InterPro" id="IPR001444">
    <property type="entry name" value="Flag_bb_rod_N"/>
</dbReference>
<dbReference type="GO" id="GO:0071978">
    <property type="term" value="P:bacterial-type flagellum-dependent swarming motility"/>
    <property type="evidence" value="ECO:0007669"/>
    <property type="project" value="TreeGrafter"/>
</dbReference>
<dbReference type="InterPro" id="IPR037058">
    <property type="entry name" value="Falgellar_hook_FlgE_sf"/>
</dbReference>
<feature type="domain" description="Flagellar basal body rod protein N-terminal" evidence="6">
    <location>
        <begin position="5"/>
        <end position="35"/>
    </location>
</feature>
<dbReference type="PANTHER" id="PTHR30435:SF1">
    <property type="entry name" value="FLAGELLAR HOOK PROTEIN FLGE"/>
    <property type="match status" value="1"/>
</dbReference>
<dbReference type="Pfam" id="PF06429">
    <property type="entry name" value="Flg_bbr_C"/>
    <property type="match status" value="1"/>
</dbReference>
<feature type="domain" description="Flagellar basal-body/hook protein C-terminal" evidence="7">
    <location>
        <begin position="416"/>
        <end position="460"/>
    </location>
</feature>
<dbReference type="InterPro" id="IPR010930">
    <property type="entry name" value="Flg_bb/hook_C_dom"/>
</dbReference>
<dbReference type="RefSeq" id="WP_149485966.1">
    <property type="nucleotide sequence ID" value="NZ_CP036150.1"/>
</dbReference>
<comment type="similarity">
    <text evidence="2 5">Belongs to the flagella basal body rod proteins family.</text>
</comment>
<dbReference type="SUPFAM" id="SSF117143">
    <property type="entry name" value="Flagellar hook protein flgE"/>
    <property type="match status" value="1"/>
</dbReference>
<proteinExistence type="inferred from homology"/>
<evidence type="ECO:0000256" key="1">
    <source>
        <dbReference type="ARBA" id="ARBA00004117"/>
    </source>
</evidence>
<organism evidence="10 11">
    <name type="scientific">Oceanispirochaeta crateris</name>
    <dbReference type="NCBI Taxonomy" id="2518645"/>
    <lineage>
        <taxon>Bacteria</taxon>
        <taxon>Pseudomonadati</taxon>
        <taxon>Spirochaetota</taxon>
        <taxon>Spirochaetia</taxon>
        <taxon>Spirochaetales</taxon>
        <taxon>Spirochaetaceae</taxon>
        <taxon>Oceanispirochaeta</taxon>
    </lineage>
</organism>
<evidence type="ECO:0000259" key="9">
    <source>
        <dbReference type="Pfam" id="PF22692"/>
    </source>
</evidence>
<dbReference type="Proteomes" id="UP000324209">
    <property type="component" value="Chromosome"/>
</dbReference>
<keyword evidence="10" id="KW-0282">Flagellum</keyword>
<protein>
    <recommendedName>
        <fullName evidence="3 5">Flagellar hook protein FlgE</fullName>
    </recommendedName>
</protein>
<keyword evidence="11" id="KW-1185">Reference proteome</keyword>
<dbReference type="PROSITE" id="PS00588">
    <property type="entry name" value="FLAGELLA_BB_ROD"/>
    <property type="match status" value="1"/>
</dbReference>
<keyword evidence="10" id="KW-0969">Cilium</keyword>
<dbReference type="GO" id="GO:0005829">
    <property type="term" value="C:cytosol"/>
    <property type="evidence" value="ECO:0007669"/>
    <property type="project" value="TreeGrafter"/>
</dbReference>
<gene>
    <name evidence="10" type="primary">flgE</name>
    <name evidence="10" type="ORF">EXM22_07745</name>
</gene>
<evidence type="ECO:0000259" key="7">
    <source>
        <dbReference type="Pfam" id="PF06429"/>
    </source>
</evidence>
<evidence type="ECO:0000256" key="2">
    <source>
        <dbReference type="ARBA" id="ARBA00009677"/>
    </source>
</evidence>
<keyword evidence="4 5" id="KW-0975">Bacterial flagellum</keyword>
<dbReference type="Gene3D" id="2.60.98.20">
    <property type="entry name" value="Flagellar hook protein FlgE"/>
    <property type="match status" value="1"/>
</dbReference>
<dbReference type="KEGG" id="ock:EXM22_07745"/>
<accession>A0A5C1QMU7</accession>
<dbReference type="InterPro" id="IPR037925">
    <property type="entry name" value="FlgE/F/G-like"/>
</dbReference>
<dbReference type="PANTHER" id="PTHR30435">
    <property type="entry name" value="FLAGELLAR PROTEIN"/>
    <property type="match status" value="1"/>
</dbReference>
<dbReference type="GO" id="GO:0009424">
    <property type="term" value="C:bacterial-type flagellum hook"/>
    <property type="evidence" value="ECO:0007669"/>
    <property type="project" value="TreeGrafter"/>
</dbReference>
<dbReference type="Pfam" id="PF07559">
    <property type="entry name" value="FlgE_D2"/>
    <property type="match status" value="1"/>
</dbReference>
<evidence type="ECO:0000256" key="3">
    <source>
        <dbReference type="ARBA" id="ARBA00019015"/>
    </source>
</evidence>
<dbReference type="Pfam" id="PF22692">
    <property type="entry name" value="LlgE_F_G_D1"/>
    <property type="match status" value="1"/>
</dbReference>
<comment type="function">
    <text evidence="5">A flexible structure which links the flagellar filament to the drive apparatus in the basal body.</text>
</comment>
<dbReference type="AlphaFoldDB" id="A0A5C1QMU7"/>
<name>A0A5C1QMU7_9SPIO</name>
<reference evidence="10 11" key="1">
    <citation type="submission" date="2019-02" db="EMBL/GenBank/DDBJ databases">
        <title>Complete Genome Sequence and Methylome Analysis of free living Spirochaetas.</title>
        <authorList>
            <person name="Fomenkov A."/>
            <person name="Dubinina G."/>
            <person name="Leshcheva N."/>
            <person name="Mikheeva N."/>
            <person name="Grabovich M."/>
            <person name="Vincze T."/>
            <person name="Roberts R.J."/>
        </authorList>
    </citation>
    <scope>NUCLEOTIDE SEQUENCE [LARGE SCALE GENOMIC DNA]</scope>
    <source>
        <strain evidence="10 11">K2</strain>
    </source>
</reference>
<sequence length="462" mass="49101">MMRSLYSGVSGLQNHQTRMDVIGNNVSNVNTIGFKKGRVIFQDMISQGMRGAARPTEELGGVNPMQVGLGMTVATIDTIHTQGSLQSTGNTTDLAIQGNGFFILSQGDKEYYSRAGAFGLDEGGMLVNPANGMRVQGWEAETIDGETYLNTASDTSDLFIPVGSKDPASATTEVELACNLDKRTPEILPGAGTADTREGTWTIDKDIYDSFGNVHKMTISFTKNPGVNNQWNVSVNVDENGENPTNTTLDIGAENNADGTFTMEFDNLGALTAAFDAQGDTITEGNLLIPVSFDVIDSTPGADGAPIRQTLNLNLGEVGSYTNTVTQFAETSSTKAFRQNGYSMGYLETFQIDSRGVITGVYSNGTNRSLGQVALASFINPGGLEKGGESTYMATINSGEANIGPSGIAGKGKFISGALEMSNVDLAEQFTDMIVTQRGFQANSKSITTSDTMLQELLSLKR</sequence>
<dbReference type="InterPro" id="IPR053967">
    <property type="entry name" value="LlgE_F_G-like_D1"/>
</dbReference>
<dbReference type="Pfam" id="PF00460">
    <property type="entry name" value="Flg_bb_rod"/>
    <property type="match status" value="1"/>
</dbReference>
<evidence type="ECO:0000256" key="4">
    <source>
        <dbReference type="ARBA" id="ARBA00023143"/>
    </source>
</evidence>
<dbReference type="InterPro" id="IPR011491">
    <property type="entry name" value="FlgE_D2"/>
</dbReference>
<feature type="domain" description="Flagellar hook protein FlgE/F/G-like D1" evidence="9">
    <location>
        <begin position="95"/>
        <end position="142"/>
    </location>
</feature>
<dbReference type="NCBIfam" id="NF004241">
    <property type="entry name" value="PRK05682.1-5"/>
    <property type="match status" value="1"/>
</dbReference>
<evidence type="ECO:0000256" key="5">
    <source>
        <dbReference type="RuleBase" id="RU362116"/>
    </source>
</evidence>
<evidence type="ECO:0000313" key="11">
    <source>
        <dbReference type="Proteomes" id="UP000324209"/>
    </source>
</evidence>